<sequence>MDYLTHNLWLVWTLISVLALILEVSSGTFYIMCFAIGAACAVVVSLFAAPFWVQVLAFIVFSAGSVLGVRPFVVRYLHSSDREQASNADALIGREGIVVEDIPERSTGYVKIDGDMWQARMDAYTGAAVSGDRVRVVARDSIILSVERL</sequence>
<feature type="domain" description="NfeD-like C-terminal" evidence="6">
    <location>
        <begin position="88"/>
        <end position="148"/>
    </location>
</feature>
<dbReference type="RefSeq" id="WP_005844430.1">
    <property type="nucleotide sequence ID" value="NZ_JADU01000015.1"/>
</dbReference>
<dbReference type="Gene3D" id="2.40.50.140">
    <property type="entry name" value="Nucleic acid-binding proteins"/>
    <property type="match status" value="1"/>
</dbReference>
<keyword evidence="3 5" id="KW-1133">Transmembrane helix</keyword>
<dbReference type="InterPro" id="IPR052165">
    <property type="entry name" value="Membrane_assoc_protease"/>
</dbReference>
<gene>
    <name evidence="7" type="ORF">ACFFK8_05430</name>
</gene>
<comment type="caution">
    <text evidence="7">The sequence shown here is derived from an EMBL/GenBank/DDBJ whole genome shotgun (WGS) entry which is preliminary data.</text>
</comment>
<dbReference type="Proteomes" id="UP001589688">
    <property type="component" value="Unassembled WGS sequence"/>
</dbReference>
<evidence type="ECO:0000256" key="4">
    <source>
        <dbReference type="ARBA" id="ARBA00023136"/>
    </source>
</evidence>
<reference evidence="7 8" key="1">
    <citation type="submission" date="2024-09" db="EMBL/GenBank/DDBJ databases">
        <authorList>
            <person name="Sun Q."/>
            <person name="Mori K."/>
        </authorList>
    </citation>
    <scope>NUCLEOTIDE SEQUENCE [LARGE SCALE GENOMIC DNA]</scope>
    <source>
        <strain evidence="7 8">ATCC 51272</strain>
    </source>
</reference>
<feature type="transmembrane region" description="Helical" evidence="5">
    <location>
        <begin position="29"/>
        <end position="49"/>
    </location>
</feature>
<comment type="subcellular location">
    <subcellularLocation>
        <location evidence="1">Membrane</location>
        <topology evidence="1">Multi-pass membrane protein</topology>
    </subcellularLocation>
</comment>
<dbReference type="PANTHER" id="PTHR33507">
    <property type="entry name" value="INNER MEMBRANE PROTEIN YBBJ"/>
    <property type="match status" value="1"/>
</dbReference>
<dbReference type="PANTHER" id="PTHR33507:SF3">
    <property type="entry name" value="INNER MEMBRANE PROTEIN YBBJ"/>
    <property type="match status" value="1"/>
</dbReference>
<evidence type="ECO:0000256" key="2">
    <source>
        <dbReference type="ARBA" id="ARBA00022692"/>
    </source>
</evidence>
<keyword evidence="8" id="KW-1185">Reference proteome</keyword>
<name>A0ABV5ZIQ9_9BACT</name>
<dbReference type="InterPro" id="IPR012340">
    <property type="entry name" value="NA-bd_OB-fold"/>
</dbReference>
<organism evidence="7 8">
    <name type="scientific">Hallella seregens ATCC 51272</name>
    <dbReference type="NCBI Taxonomy" id="1336250"/>
    <lineage>
        <taxon>Bacteria</taxon>
        <taxon>Pseudomonadati</taxon>
        <taxon>Bacteroidota</taxon>
        <taxon>Bacteroidia</taxon>
        <taxon>Bacteroidales</taxon>
        <taxon>Prevotellaceae</taxon>
        <taxon>Hallella</taxon>
    </lineage>
</organism>
<dbReference type="InterPro" id="IPR002810">
    <property type="entry name" value="NfeD-like_C"/>
</dbReference>
<evidence type="ECO:0000256" key="3">
    <source>
        <dbReference type="ARBA" id="ARBA00022989"/>
    </source>
</evidence>
<evidence type="ECO:0000259" key="6">
    <source>
        <dbReference type="Pfam" id="PF01957"/>
    </source>
</evidence>
<keyword evidence="4 5" id="KW-0472">Membrane</keyword>
<keyword evidence="2 5" id="KW-0812">Transmembrane</keyword>
<evidence type="ECO:0000313" key="7">
    <source>
        <dbReference type="EMBL" id="MFB9897252.1"/>
    </source>
</evidence>
<dbReference type="EMBL" id="JBHLZF010000002">
    <property type="protein sequence ID" value="MFB9897252.1"/>
    <property type="molecule type" value="Genomic_DNA"/>
</dbReference>
<dbReference type="SUPFAM" id="SSF141322">
    <property type="entry name" value="NfeD domain-like"/>
    <property type="match status" value="1"/>
</dbReference>
<dbReference type="Pfam" id="PF01957">
    <property type="entry name" value="NfeD"/>
    <property type="match status" value="1"/>
</dbReference>
<proteinExistence type="predicted"/>
<evidence type="ECO:0000256" key="5">
    <source>
        <dbReference type="SAM" id="Phobius"/>
    </source>
</evidence>
<protein>
    <submittedName>
        <fullName evidence="7">NfeD family protein</fullName>
    </submittedName>
</protein>
<feature type="transmembrane region" description="Helical" evidence="5">
    <location>
        <begin position="6"/>
        <end position="22"/>
    </location>
</feature>
<evidence type="ECO:0000256" key="1">
    <source>
        <dbReference type="ARBA" id="ARBA00004141"/>
    </source>
</evidence>
<evidence type="ECO:0000313" key="8">
    <source>
        <dbReference type="Proteomes" id="UP001589688"/>
    </source>
</evidence>
<feature type="transmembrane region" description="Helical" evidence="5">
    <location>
        <begin position="55"/>
        <end position="73"/>
    </location>
</feature>
<accession>A0ABV5ZIQ9</accession>